<protein>
    <recommendedName>
        <fullName evidence="2">Protein kinase domain-containing protein</fullName>
    </recommendedName>
</protein>
<feature type="compositionally biased region" description="Low complexity" evidence="1">
    <location>
        <begin position="85"/>
        <end position="111"/>
    </location>
</feature>
<dbReference type="InterPro" id="IPR000719">
    <property type="entry name" value="Prot_kinase_dom"/>
</dbReference>
<dbReference type="GO" id="GO:0005524">
    <property type="term" value="F:ATP binding"/>
    <property type="evidence" value="ECO:0007669"/>
    <property type="project" value="InterPro"/>
</dbReference>
<evidence type="ECO:0000313" key="4">
    <source>
        <dbReference type="Proteomes" id="UP000179807"/>
    </source>
</evidence>
<dbReference type="AlphaFoldDB" id="A0A1J4JE07"/>
<dbReference type="PANTHER" id="PTHR24362:SF309">
    <property type="entry name" value="PROTEIN KINASE DOMAIN-CONTAINING PROTEIN"/>
    <property type="match status" value="1"/>
</dbReference>
<dbReference type="PANTHER" id="PTHR24362">
    <property type="entry name" value="SERINE/THREONINE-PROTEIN KINASE NEK"/>
    <property type="match status" value="1"/>
</dbReference>
<feature type="domain" description="Protein kinase" evidence="2">
    <location>
        <begin position="1"/>
        <end position="347"/>
    </location>
</feature>
<evidence type="ECO:0000259" key="2">
    <source>
        <dbReference type="PROSITE" id="PS50011"/>
    </source>
</evidence>
<sequence>MKKIDHKNVIRLYDYFVEGPRVYLVLEYCPNGTLEAKMRFFNDSQNDKSPIHSPINFVKNNNNIISHAGNHLNHSPSNKPHLLTNIPLNNTNNASRGNSLNSRRNRSISPNKYDIKHEDKIELSRDVEDSQLVSPEKEIQNPKSNDFPSERQNEISMEISNENKELLHNEIFGEISNSSDQERRKDIQIFYEKVKIVQELSSGLKYCHDNNVAHRDIKAANVLFDRNNRAKIADFGISKLLNSTNQKIHNAEGSLFYLAPELIMGKDHSPLKSDIWSLGVLIYRLFTNLYPFVGHTKNEIYEKMSSCNFESSKLPKPILRIISQMLLFDPDQRIEITGVCAHFDGLMQHYNETIALNRNIFGNIGTKHQVSASSSPTIKSNKLTHISHNLGHKFVLHPNLMKVKMPKVRSSSLTPSVFGKCHYK</sequence>
<accession>A0A1J4JE07</accession>
<organism evidence="3 4">
    <name type="scientific">Tritrichomonas foetus</name>
    <dbReference type="NCBI Taxonomy" id="1144522"/>
    <lineage>
        <taxon>Eukaryota</taxon>
        <taxon>Metamonada</taxon>
        <taxon>Parabasalia</taxon>
        <taxon>Tritrichomonadida</taxon>
        <taxon>Tritrichomonadidae</taxon>
        <taxon>Tritrichomonas</taxon>
    </lineage>
</organism>
<name>A0A1J4JE07_9EUKA</name>
<proteinExistence type="predicted"/>
<dbReference type="OrthoDB" id="1109178at2759"/>
<dbReference type="Gene3D" id="1.10.510.10">
    <property type="entry name" value="Transferase(Phosphotransferase) domain 1"/>
    <property type="match status" value="2"/>
</dbReference>
<dbReference type="Proteomes" id="UP000179807">
    <property type="component" value="Unassembled WGS sequence"/>
</dbReference>
<dbReference type="VEuPathDB" id="TrichDB:TRFO_01965"/>
<evidence type="ECO:0000313" key="3">
    <source>
        <dbReference type="EMBL" id="OHS96881.1"/>
    </source>
</evidence>
<comment type="caution">
    <text evidence="3">The sequence shown here is derived from an EMBL/GenBank/DDBJ whole genome shotgun (WGS) entry which is preliminary data.</text>
</comment>
<dbReference type="PROSITE" id="PS00108">
    <property type="entry name" value="PROTEIN_KINASE_ST"/>
    <property type="match status" value="1"/>
</dbReference>
<dbReference type="SUPFAM" id="SSF56112">
    <property type="entry name" value="Protein kinase-like (PK-like)"/>
    <property type="match status" value="1"/>
</dbReference>
<dbReference type="InterPro" id="IPR008271">
    <property type="entry name" value="Ser/Thr_kinase_AS"/>
</dbReference>
<dbReference type="Pfam" id="PF07714">
    <property type="entry name" value="PK_Tyr_Ser-Thr"/>
    <property type="match status" value="1"/>
</dbReference>
<dbReference type="GO" id="GO:0004672">
    <property type="term" value="F:protein kinase activity"/>
    <property type="evidence" value="ECO:0007669"/>
    <property type="project" value="InterPro"/>
</dbReference>
<keyword evidence="4" id="KW-1185">Reference proteome</keyword>
<dbReference type="GeneID" id="94825121"/>
<dbReference type="Pfam" id="PF00069">
    <property type="entry name" value="Pkinase"/>
    <property type="match status" value="1"/>
</dbReference>
<dbReference type="RefSeq" id="XP_068350018.1">
    <property type="nucleotide sequence ID" value="XM_068490417.1"/>
</dbReference>
<dbReference type="InterPro" id="IPR011009">
    <property type="entry name" value="Kinase-like_dom_sf"/>
</dbReference>
<dbReference type="SMART" id="SM00220">
    <property type="entry name" value="S_TKc"/>
    <property type="match status" value="1"/>
</dbReference>
<dbReference type="PROSITE" id="PS50011">
    <property type="entry name" value="PROTEIN_KINASE_DOM"/>
    <property type="match status" value="1"/>
</dbReference>
<feature type="region of interest" description="Disordered" evidence="1">
    <location>
        <begin position="126"/>
        <end position="150"/>
    </location>
</feature>
<dbReference type="EMBL" id="MLAK01001148">
    <property type="protein sequence ID" value="OHS96881.1"/>
    <property type="molecule type" value="Genomic_DNA"/>
</dbReference>
<reference evidence="3" key="1">
    <citation type="submission" date="2016-10" db="EMBL/GenBank/DDBJ databases">
        <authorList>
            <person name="Benchimol M."/>
            <person name="Almeida L.G."/>
            <person name="Vasconcelos A.T."/>
            <person name="Perreira-Neves A."/>
            <person name="Rosa I.A."/>
            <person name="Tasca T."/>
            <person name="Bogo M.R."/>
            <person name="de Souza W."/>
        </authorList>
    </citation>
    <scope>NUCLEOTIDE SEQUENCE [LARGE SCALE GENOMIC DNA]</scope>
    <source>
        <strain evidence="3">K</strain>
    </source>
</reference>
<dbReference type="InterPro" id="IPR001245">
    <property type="entry name" value="Ser-Thr/Tyr_kinase_cat_dom"/>
</dbReference>
<feature type="region of interest" description="Disordered" evidence="1">
    <location>
        <begin position="85"/>
        <end position="112"/>
    </location>
</feature>
<evidence type="ECO:0000256" key="1">
    <source>
        <dbReference type="SAM" id="MobiDB-lite"/>
    </source>
</evidence>
<gene>
    <name evidence="3" type="ORF">TRFO_01965</name>
</gene>